<dbReference type="CDD" id="cd00644">
    <property type="entry name" value="HMG-CoA_reductase_classII"/>
    <property type="match status" value="1"/>
</dbReference>
<dbReference type="PROSITE" id="PS01192">
    <property type="entry name" value="HMG_COA_REDUCTASE_3"/>
    <property type="match status" value="1"/>
</dbReference>
<proteinExistence type="inferred from homology"/>
<dbReference type="PROSITE" id="PS00318">
    <property type="entry name" value="HMG_COA_REDUCTASE_2"/>
    <property type="match status" value="1"/>
</dbReference>
<evidence type="ECO:0000313" key="4">
    <source>
        <dbReference type="EMBL" id="SNZ09182.1"/>
    </source>
</evidence>
<dbReference type="Proteomes" id="UP000219439">
    <property type="component" value="Unassembled WGS sequence"/>
</dbReference>
<dbReference type="UniPathway" id="UPA00257">
    <property type="reaction ID" value="UER00367"/>
</dbReference>
<keyword evidence="2 3" id="KW-0560">Oxidoreductase</keyword>
<gene>
    <name evidence="4" type="ORF">SAMN06265368_1957</name>
</gene>
<dbReference type="GO" id="GO:0004420">
    <property type="term" value="F:hydroxymethylglutaryl-CoA reductase (NADPH) activity"/>
    <property type="evidence" value="ECO:0007669"/>
    <property type="project" value="InterPro"/>
</dbReference>
<dbReference type="Gene3D" id="1.10.8.660">
    <property type="match status" value="1"/>
</dbReference>
<dbReference type="Pfam" id="PF00368">
    <property type="entry name" value="HMG-CoA_red"/>
    <property type="match status" value="1"/>
</dbReference>
<dbReference type="PANTHER" id="PTHR10572">
    <property type="entry name" value="3-HYDROXY-3-METHYLGLUTARYL-COENZYME A REDUCTASE"/>
    <property type="match status" value="1"/>
</dbReference>
<dbReference type="PROSITE" id="PS00066">
    <property type="entry name" value="HMG_COA_REDUCTASE_1"/>
    <property type="match status" value="1"/>
</dbReference>
<dbReference type="PROSITE" id="PS50065">
    <property type="entry name" value="HMG_COA_REDUCTASE_4"/>
    <property type="match status" value="1"/>
</dbReference>
<accession>A0A285NI35</accession>
<dbReference type="OrthoDB" id="9764892at2"/>
<sequence>MTKYCSQLSGLRHLSPSARFEKIDEATGELMSGIESLSDATALSMASADGMIENVIGLFELPLGVAANFQINGKDYFVPMAVEEPSVVAAASYMAKIVRENGGFKAVSSAPIMRAQIQLLGIGDPFGARQKLLQHKDEILALANSKDRVLIELGGGCCDIEIEIFEDTRIGSMVVLHLLVDVRDAMGANTVNTMAELVAPFAAQITGGDARLRILSNLADRRIVSVYVSISRDSLTTNNFDGDRVASGIVEACVLAEIDPYRAATHNKGIMNGIDPVVLATGNDWRAVEAGAHAWAAKDGQYTSLTRWERDKSGNLIGTLELPMPVGIVGGATKTHPAAKAALNLMRIGSANELAEVIASVGLAQNMAALRALSTEGIQRGHMALHARNIAIAAGATGAEIDHIAKELVRIGDVSVDRAHGLLTIQK</sequence>
<keyword evidence="3" id="KW-0520">NAD</keyword>
<dbReference type="InterPro" id="IPR023076">
    <property type="entry name" value="HMG_CoA_Rdtase_CS"/>
</dbReference>
<organism evidence="4 5">
    <name type="scientific">Cohaesibacter gelatinilyticus</name>
    <dbReference type="NCBI Taxonomy" id="372072"/>
    <lineage>
        <taxon>Bacteria</taxon>
        <taxon>Pseudomonadati</taxon>
        <taxon>Pseudomonadota</taxon>
        <taxon>Alphaproteobacteria</taxon>
        <taxon>Hyphomicrobiales</taxon>
        <taxon>Cohaesibacteraceae</taxon>
    </lineage>
</organism>
<dbReference type="InterPro" id="IPR023074">
    <property type="entry name" value="HMG_CoA_Rdtase_cat_sf"/>
</dbReference>
<dbReference type="InterPro" id="IPR009029">
    <property type="entry name" value="HMG_CoA_Rdtase_sub-bd_dom_sf"/>
</dbReference>
<evidence type="ECO:0000256" key="2">
    <source>
        <dbReference type="ARBA" id="ARBA00023002"/>
    </source>
</evidence>
<dbReference type="SUPFAM" id="SSF55035">
    <property type="entry name" value="NAD-binding domain of HMG-CoA reductase"/>
    <property type="match status" value="1"/>
</dbReference>
<dbReference type="InterPro" id="IPR002202">
    <property type="entry name" value="HMG_CoA_Rdtase"/>
</dbReference>
<dbReference type="InterPro" id="IPR009023">
    <property type="entry name" value="HMG_CoA_Rdtase_NAD(P)-bd_sf"/>
</dbReference>
<comment type="pathway">
    <text evidence="3">Metabolic intermediate metabolism; (R)-mevalonate degradation; (S)-3-hydroxy-3-methylglutaryl-CoA from (R)-mevalonate: step 1/1.</text>
</comment>
<comment type="catalytic activity">
    <reaction evidence="3">
        <text>(R)-mevalonate + 2 NAD(+) + CoA = (3S)-3-hydroxy-3-methylglutaryl-CoA + 2 NADH + 2 H(+)</text>
        <dbReference type="Rhea" id="RHEA:14833"/>
        <dbReference type="ChEBI" id="CHEBI:15378"/>
        <dbReference type="ChEBI" id="CHEBI:36464"/>
        <dbReference type="ChEBI" id="CHEBI:43074"/>
        <dbReference type="ChEBI" id="CHEBI:57287"/>
        <dbReference type="ChEBI" id="CHEBI:57540"/>
        <dbReference type="ChEBI" id="CHEBI:57945"/>
        <dbReference type="EC" id="1.1.1.88"/>
    </reaction>
</comment>
<keyword evidence="5" id="KW-1185">Reference proteome</keyword>
<protein>
    <recommendedName>
        <fullName evidence="3">3-hydroxy-3-methylglutaryl coenzyme A reductase</fullName>
        <shortName evidence="3">HMG-CoA reductase</shortName>
        <ecNumber evidence="3">1.1.1.88</ecNumber>
    </recommendedName>
</protein>
<dbReference type="SUPFAM" id="SSF56542">
    <property type="entry name" value="Substrate-binding domain of HMG-CoA reductase"/>
    <property type="match status" value="1"/>
</dbReference>
<comment type="similarity">
    <text evidence="1 3">Belongs to the HMG-CoA reductase family.</text>
</comment>
<reference evidence="4 5" key="1">
    <citation type="submission" date="2017-09" db="EMBL/GenBank/DDBJ databases">
        <authorList>
            <person name="Ehlers B."/>
            <person name="Leendertz F.H."/>
        </authorList>
    </citation>
    <scope>NUCLEOTIDE SEQUENCE [LARGE SCALE GENOMIC DNA]</scope>
    <source>
        <strain evidence="4 5">DSM 18289</strain>
    </source>
</reference>
<evidence type="ECO:0000313" key="5">
    <source>
        <dbReference type="Proteomes" id="UP000219439"/>
    </source>
</evidence>
<evidence type="ECO:0000256" key="1">
    <source>
        <dbReference type="ARBA" id="ARBA00007661"/>
    </source>
</evidence>
<dbReference type="EMBL" id="OBEL01000001">
    <property type="protein sequence ID" value="SNZ09182.1"/>
    <property type="molecule type" value="Genomic_DNA"/>
</dbReference>
<dbReference type="PANTHER" id="PTHR10572:SF24">
    <property type="entry name" value="3-HYDROXY-3-METHYLGLUTARYL-COENZYME A REDUCTASE"/>
    <property type="match status" value="1"/>
</dbReference>
<name>A0A285NI35_9HYPH</name>
<dbReference type="InterPro" id="IPR004553">
    <property type="entry name" value="HMG_CoA_Rdtase_bac-typ"/>
</dbReference>
<dbReference type="PRINTS" id="PR00071">
    <property type="entry name" value="HMGCOARDTASE"/>
</dbReference>
<dbReference type="NCBIfam" id="TIGR00532">
    <property type="entry name" value="HMG_CoA_R_NAD"/>
    <property type="match status" value="1"/>
</dbReference>
<dbReference type="GO" id="GO:0015936">
    <property type="term" value="P:coenzyme A metabolic process"/>
    <property type="evidence" value="ECO:0007669"/>
    <property type="project" value="InterPro"/>
</dbReference>
<dbReference type="EC" id="1.1.1.88" evidence="3"/>
<evidence type="ECO:0000256" key="3">
    <source>
        <dbReference type="RuleBase" id="RU361219"/>
    </source>
</evidence>
<dbReference type="AlphaFoldDB" id="A0A285NI35"/>
<dbReference type="GO" id="GO:0140643">
    <property type="term" value="F:hydroxymethylglutaryl-CoA reductase (NADH) activity"/>
    <property type="evidence" value="ECO:0007669"/>
    <property type="project" value="UniProtKB-EC"/>
</dbReference>
<dbReference type="Gene3D" id="3.90.770.10">
    <property type="entry name" value="3-hydroxy-3-methylglutaryl-coenzyme A Reductase, Chain A, domain 2"/>
    <property type="match status" value="2"/>
</dbReference>